<accession>A0A1V9XWD9</accession>
<dbReference type="InParanoid" id="A0A1V9XWD9"/>
<protein>
    <submittedName>
        <fullName evidence="1">Uncharacterized protein</fullName>
    </submittedName>
</protein>
<dbReference type="AlphaFoldDB" id="A0A1V9XWD9"/>
<proteinExistence type="predicted"/>
<gene>
    <name evidence="1" type="ORF">BIW11_02874</name>
</gene>
<keyword evidence="2" id="KW-1185">Reference proteome</keyword>
<reference evidence="1 2" key="1">
    <citation type="journal article" date="2017" name="Gigascience">
        <title>Draft genome of the honey bee ectoparasitic mite, Tropilaelaps mercedesae, is shaped by the parasitic life history.</title>
        <authorList>
            <person name="Dong X."/>
            <person name="Armstrong S.D."/>
            <person name="Xia D."/>
            <person name="Makepeace B.L."/>
            <person name="Darby A.C."/>
            <person name="Kadowaki T."/>
        </authorList>
    </citation>
    <scope>NUCLEOTIDE SEQUENCE [LARGE SCALE GENOMIC DNA]</scope>
    <source>
        <strain evidence="1">Wuxi-XJTLU</strain>
    </source>
</reference>
<dbReference type="Proteomes" id="UP000192247">
    <property type="component" value="Unassembled WGS sequence"/>
</dbReference>
<dbReference type="EMBL" id="MNPL01003238">
    <property type="protein sequence ID" value="OQR77678.1"/>
    <property type="molecule type" value="Genomic_DNA"/>
</dbReference>
<name>A0A1V9XWD9_9ACAR</name>
<sequence length="94" mass="10713">MYSMCIIDPQHVVAVASKVLDKSYDIPLISGDTQDLQPTNNYILGSFSTFLLQCASYNDEMVHVNTEQGWSVRPAKVFYDKKIMQCFPYQPKVT</sequence>
<evidence type="ECO:0000313" key="2">
    <source>
        <dbReference type="Proteomes" id="UP000192247"/>
    </source>
</evidence>
<organism evidence="1 2">
    <name type="scientific">Tropilaelaps mercedesae</name>
    <dbReference type="NCBI Taxonomy" id="418985"/>
    <lineage>
        <taxon>Eukaryota</taxon>
        <taxon>Metazoa</taxon>
        <taxon>Ecdysozoa</taxon>
        <taxon>Arthropoda</taxon>
        <taxon>Chelicerata</taxon>
        <taxon>Arachnida</taxon>
        <taxon>Acari</taxon>
        <taxon>Parasitiformes</taxon>
        <taxon>Mesostigmata</taxon>
        <taxon>Gamasina</taxon>
        <taxon>Dermanyssoidea</taxon>
        <taxon>Laelapidae</taxon>
        <taxon>Tropilaelaps</taxon>
    </lineage>
</organism>
<evidence type="ECO:0000313" key="1">
    <source>
        <dbReference type="EMBL" id="OQR77678.1"/>
    </source>
</evidence>
<comment type="caution">
    <text evidence="1">The sequence shown here is derived from an EMBL/GenBank/DDBJ whole genome shotgun (WGS) entry which is preliminary data.</text>
</comment>